<reference evidence="2" key="1">
    <citation type="submission" date="2020-01" db="EMBL/GenBank/DDBJ databases">
        <title>Genome Sequencing of Three Apophysomyces-Like Fungal Strains Confirms a Novel Fungal Genus in the Mucoromycota with divergent Burkholderia-like Endosymbiotic Bacteria.</title>
        <authorList>
            <person name="Stajich J.E."/>
            <person name="Macias A.M."/>
            <person name="Carter-House D."/>
            <person name="Lovett B."/>
            <person name="Kasson L.R."/>
            <person name="Berry K."/>
            <person name="Grigoriev I."/>
            <person name="Chang Y."/>
            <person name="Spatafora J."/>
            <person name="Kasson M.T."/>
        </authorList>
    </citation>
    <scope>NUCLEOTIDE SEQUENCE</scope>
    <source>
        <strain evidence="2">NRRL A-21654</strain>
    </source>
</reference>
<organism evidence="2 3">
    <name type="scientific">Apophysomyces ossiformis</name>
    <dbReference type="NCBI Taxonomy" id="679940"/>
    <lineage>
        <taxon>Eukaryota</taxon>
        <taxon>Fungi</taxon>
        <taxon>Fungi incertae sedis</taxon>
        <taxon>Mucoromycota</taxon>
        <taxon>Mucoromycotina</taxon>
        <taxon>Mucoromycetes</taxon>
        <taxon>Mucorales</taxon>
        <taxon>Mucorineae</taxon>
        <taxon>Mucoraceae</taxon>
        <taxon>Apophysomyces</taxon>
    </lineage>
</organism>
<keyword evidence="3" id="KW-1185">Reference proteome</keyword>
<evidence type="ECO:0000313" key="3">
    <source>
        <dbReference type="Proteomes" id="UP000605846"/>
    </source>
</evidence>
<dbReference type="OrthoDB" id="2281255at2759"/>
<feature type="region of interest" description="Disordered" evidence="1">
    <location>
        <begin position="64"/>
        <end position="120"/>
    </location>
</feature>
<sequence>MLTLGQAACLVLGDPPTIENRKEAKEYFAKSRLAVTYIRNHDPYAPIAVGKALVERDPFKYQTYPDTPHLSPTIGSPISIEEIKPIAASGSERQREVDEEEGSEGVSEEESEPVLIGEYD</sequence>
<name>A0A8H7BEK1_9FUNG</name>
<protein>
    <submittedName>
        <fullName evidence="2">Uncharacterized protein</fullName>
    </submittedName>
</protein>
<dbReference type="AlphaFoldDB" id="A0A8H7BEK1"/>
<gene>
    <name evidence="2" type="ORF">EC973_006011</name>
</gene>
<dbReference type="EMBL" id="JABAYA010000359">
    <property type="protein sequence ID" value="KAF7720806.1"/>
    <property type="molecule type" value="Genomic_DNA"/>
</dbReference>
<accession>A0A8H7BEK1</accession>
<dbReference type="Proteomes" id="UP000605846">
    <property type="component" value="Unassembled WGS sequence"/>
</dbReference>
<evidence type="ECO:0000256" key="1">
    <source>
        <dbReference type="SAM" id="MobiDB-lite"/>
    </source>
</evidence>
<comment type="caution">
    <text evidence="2">The sequence shown here is derived from an EMBL/GenBank/DDBJ whole genome shotgun (WGS) entry which is preliminary data.</text>
</comment>
<evidence type="ECO:0000313" key="2">
    <source>
        <dbReference type="EMBL" id="KAF7720806.1"/>
    </source>
</evidence>
<feature type="compositionally biased region" description="Acidic residues" evidence="1">
    <location>
        <begin position="97"/>
        <end position="112"/>
    </location>
</feature>
<proteinExistence type="predicted"/>